<reference evidence="1 2" key="1">
    <citation type="journal article" date="2009" name="PLoS ONE">
        <title>Complete genome sequence of the aerobic CO-oxidizing thermophile Thermomicrobium roseum.</title>
        <authorList>
            <person name="Wu D."/>
            <person name="Raymond J."/>
            <person name="Wu M."/>
            <person name="Chatterji S."/>
            <person name="Ren Q."/>
            <person name="Graham J.E."/>
            <person name="Bryant D.A."/>
            <person name="Robb F."/>
            <person name="Colman A."/>
            <person name="Tallon L.J."/>
            <person name="Badger J.H."/>
            <person name="Madupu R."/>
            <person name="Ward N.L."/>
            <person name="Eisen J.A."/>
        </authorList>
    </citation>
    <scope>NUCLEOTIDE SEQUENCE [LARGE SCALE GENOMIC DNA]</scope>
    <source>
        <strain evidence="2">ATCC 27502 / DSM 5159 / P-2</strain>
    </source>
</reference>
<dbReference type="RefSeq" id="WP_012641418.1">
    <property type="nucleotide sequence ID" value="NC_011959.1"/>
</dbReference>
<dbReference type="HOGENOM" id="CLU_1123945_0_0_0"/>
<dbReference type="eggNOG" id="COG1774">
    <property type="taxonomic scope" value="Bacteria"/>
</dbReference>
<dbReference type="KEGG" id="tro:trd_0004"/>
<dbReference type="EMBL" id="CP001275">
    <property type="protein sequence ID" value="ACM05497.1"/>
    <property type="molecule type" value="Genomic_DNA"/>
</dbReference>
<dbReference type="Proteomes" id="UP000000447">
    <property type="component" value="Chromosome"/>
</dbReference>
<proteinExistence type="predicted"/>
<keyword evidence="2" id="KW-1185">Reference proteome</keyword>
<sequence length="218" mass="22706">MRIAVRRVGSARLEIATVADAVPWVAVPGPLGEEAAAFAGDETALLGWEDETLLPARPLGADETARLAVLIADASVLAGQLAGLLPWRLVGLRPTLAGGLVIEVIASPVDELSEREAELARLLSRPIALVSVGERALTGSTGRPALPIDLEEAAVKRLLAGAPARPGGFPRIGSPVRSPHGSGVVWSVRTRDRTVLVRVGDETVRVPLAELVTDEPGS</sequence>
<evidence type="ECO:0000313" key="2">
    <source>
        <dbReference type="Proteomes" id="UP000000447"/>
    </source>
</evidence>
<name>B9L1A2_THERP</name>
<accession>B9L1A2</accession>
<gene>
    <name evidence="1" type="ordered locus">trd_0004</name>
</gene>
<protein>
    <submittedName>
        <fullName evidence="1">Uncharacterized protein</fullName>
    </submittedName>
</protein>
<evidence type="ECO:0000313" key="1">
    <source>
        <dbReference type="EMBL" id="ACM05497.1"/>
    </source>
</evidence>
<organism evidence="1 2">
    <name type="scientific">Thermomicrobium roseum (strain ATCC 27502 / DSM 5159 / P-2)</name>
    <dbReference type="NCBI Taxonomy" id="309801"/>
    <lineage>
        <taxon>Bacteria</taxon>
        <taxon>Pseudomonadati</taxon>
        <taxon>Thermomicrobiota</taxon>
        <taxon>Thermomicrobia</taxon>
        <taxon>Thermomicrobiales</taxon>
        <taxon>Thermomicrobiaceae</taxon>
        <taxon>Thermomicrobium</taxon>
    </lineage>
</organism>
<dbReference type="OrthoDB" id="164269at2"/>
<dbReference type="AlphaFoldDB" id="B9L1A2"/>